<proteinExistence type="predicted"/>
<evidence type="ECO:0000313" key="4">
    <source>
        <dbReference type="EMBL" id="KAJ9553297.1"/>
    </source>
</evidence>
<gene>
    <name evidence="4" type="ORF">OSB04_017342</name>
</gene>
<dbReference type="InterPro" id="IPR054722">
    <property type="entry name" value="PolX-like_BBD"/>
</dbReference>
<dbReference type="Pfam" id="PF13976">
    <property type="entry name" value="gag_pre-integrs"/>
    <property type="match status" value="1"/>
</dbReference>
<evidence type="ECO:0000256" key="1">
    <source>
        <dbReference type="ARBA" id="ARBA00022750"/>
    </source>
</evidence>
<dbReference type="Pfam" id="PF22936">
    <property type="entry name" value="Pol_BBD"/>
    <property type="match status" value="1"/>
</dbReference>
<dbReference type="SUPFAM" id="SSF56672">
    <property type="entry name" value="DNA/RNA polymerases"/>
    <property type="match status" value="1"/>
</dbReference>
<dbReference type="Pfam" id="PF07727">
    <property type="entry name" value="RVT_2"/>
    <property type="match status" value="1"/>
</dbReference>
<dbReference type="SUPFAM" id="SSF53098">
    <property type="entry name" value="Ribonuclease H-like"/>
    <property type="match status" value="1"/>
</dbReference>
<dbReference type="EMBL" id="JARYMX010000004">
    <property type="protein sequence ID" value="KAJ9553297.1"/>
    <property type="molecule type" value="Genomic_DNA"/>
</dbReference>
<comment type="caution">
    <text evidence="4">The sequence shown here is derived from an EMBL/GenBank/DDBJ whole genome shotgun (WGS) entry which is preliminary data.</text>
</comment>
<keyword evidence="1" id="KW-0064">Aspartyl protease</keyword>
<keyword evidence="5" id="KW-1185">Reference proteome</keyword>
<dbReference type="PANTHER" id="PTHR11439:SF498">
    <property type="entry name" value="DNAK FAMILY PROTEIN"/>
    <property type="match status" value="1"/>
</dbReference>
<dbReference type="PANTHER" id="PTHR11439">
    <property type="entry name" value="GAG-POL-RELATED RETROTRANSPOSON"/>
    <property type="match status" value="1"/>
</dbReference>
<feature type="region of interest" description="Disordered" evidence="2">
    <location>
        <begin position="656"/>
        <end position="675"/>
    </location>
</feature>
<dbReference type="PROSITE" id="PS50994">
    <property type="entry name" value="INTEGRASE"/>
    <property type="match status" value="1"/>
</dbReference>
<dbReference type="Pfam" id="PF14244">
    <property type="entry name" value="Retrotran_gag_3"/>
    <property type="match status" value="1"/>
</dbReference>
<protein>
    <recommendedName>
        <fullName evidence="3">Integrase catalytic domain-containing protein</fullName>
    </recommendedName>
</protein>
<dbReference type="GO" id="GO:0015074">
    <property type="term" value="P:DNA integration"/>
    <property type="evidence" value="ECO:0007669"/>
    <property type="project" value="InterPro"/>
</dbReference>
<sequence>MPQSNRANPGSSSYNSSLAIIEDQSQPYFLHYFDSPGMILVSQPLVGDNYSTWSRSMMISLSVKNKTAFIDGTLDSDLMLQNAWIRCNNMLRSYDYKEINNRIECKLQLIIKMMSEELVVFENDDVVVKCGSSGGKRQFTNNSSSYSGNRFSSRENPFYTHCQMQGHTKEKCYKLHGYPIGYKSRFRANNVVVEDNGNGNGGENLNSVIKGLSSAQCQQLLSVLSGQIAFIYPNSWILDSGASKHICRDLKRFANSRSVSNFSVILPIKESVRVNLIGDVFISGNLLLHDVLYVPQFHVNLISVSSLNSNGKSTVEFDEKHGLIQEKKSRTIIGKADLCHGLYVLNEDEKVAVNQISAVPLDVWHQRFGHPSNKKLLLIKSLLNVKTSSQENSCIFCPLSKQKRLPFVSLNNVCDKSFDLVHLDTWGPFHLPDKNGYKYFLTLVDDHNRYTWVFLAFRTDNAQELSFTNFFLDKGILHQRSCVGRPQQNSVVERKHQHLLNVARSLMFQSKVPLHLWSQSILTVAFLINRTPSEVLGNRTPYEVLHGRVPDFSRLRTFGCLAFASTLANQLHKFSPRAKACVFVGYHVGMKAYKLLDLETKQIFQSRDVVFHENVFPYEGGHVDKEYDPFSDIVIPMAEINDFYEDNERDITRMEQIRSPENEDEVGEPISNEPMDCQDELLSAETGCNQPENDRRSSRNRRPPSYLKDYHCNIVHGESSSTLPHSLFKYYGYQLVTHEQRSFACAISNNMEPSSYKQAAESSEWISAMKEEPKAMELNKTWTVVPLPEGKSSVGCRWVYKLKYGPSGVIERHKARLVAKGFHQQEMVDFVDTFSPVAKMVTVKTILALASINNWSLIQLDVNNAFLNGDLEEEVYMDIPQGYNVEGEFPDGTKLACKLHKSIYGLKQASRQWNTKFSNFMLSIGFSQSKADYSLFHKGHGQDFVALLVYVDDIIIMGASECGIAKLKDQLSNTFKLKDLGDLKFFLGLEVIRTEEGILLSQRRYVLQLLEDSGMLTSKPVKEPMDPHHLLIDDDGDLLTDASQYRRMIGRLLYLTITRPNVCFAIQKLSQYVSQPRTGHMQAVKHLLRYLKEKPGSGVFYSSQSSLQLQAYCDSNWGKCVDLRRSVTGYCIFLGNSLISWKSKKQPTVSRSSTESKYRAMAVVTCELVWIKQLLKDLDVPHSQSILLFCDNKSAM</sequence>
<keyword evidence="1" id="KW-0378">Hydrolase</keyword>
<dbReference type="InterPro" id="IPR001584">
    <property type="entry name" value="Integrase_cat-core"/>
</dbReference>
<keyword evidence="1" id="KW-0645">Protease</keyword>
<dbReference type="GO" id="GO:0003676">
    <property type="term" value="F:nucleic acid binding"/>
    <property type="evidence" value="ECO:0007669"/>
    <property type="project" value="InterPro"/>
</dbReference>
<dbReference type="Gene3D" id="3.30.420.10">
    <property type="entry name" value="Ribonuclease H-like superfamily/Ribonuclease H"/>
    <property type="match status" value="1"/>
</dbReference>
<reference evidence="4" key="1">
    <citation type="submission" date="2023-03" db="EMBL/GenBank/DDBJ databases">
        <title>Chromosome-scale reference genome and RAD-based genetic map of yellow starthistle (Centaurea solstitialis) reveal putative structural variation and QTLs associated with invader traits.</title>
        <authorList>
            <person name="Reatini B."/>
            <person name="Cang F.A."/>
            <person name="Jiang Q."/>
            <person name="Mckibben M.T.W."/>
            <person name="Barker M.S."/>
            <person name="Rieseberg L.H."/>
            <person name="Dlugosch K.M."/>
        </authorList>
    </citation>
    <scope>NUCLEOTIDE SEQUENCE</scope>
    <source>
        <strain evidence="4">CAN-66</strain>
        <tissue evidence="4">Leaf</tissue>
    </source>
</reference>
<dbReference type="InterPro" id="IPR029472">
    <property type="entry name" value="Copia-like_N"/>
</dbReference>
<dbReference type="Proteomes" id="UP001172457">
    <property type="component" value="Chromosome 4"/>
</dbReference>
<dbReference type="AlphaFoldDB" id="A0AA38W9D8"/>
<evidence type="ECO:0000259" key="3">
    <source>
        <dbReference type="PROSITE" id="PS50994"/>
    </source>
</evidence>
<evidence type="ECO:0000313" key="5">
    <source>
        <dbReference type="Proteomes" id="UP001172457"/>
    </source>
</evidence>
<dbReference type="InterPro" id="IPR057670">
    <property type="entry name" value="SH3_retrovirus"/>
</dbReference>
<dbReference type="InterPro" id="IPR043502">
    <property type="entry name" value="DNA/RNA_pol_sf"/>
</dbReference>
<dbReference type="CDD" id="cd09272">
    <property type="entry name" value="RNase_HI_RT_Ty1"/>
    <property type="match status" value="1"/>
</dbReference>
<organism evidence="4 5">
    <name type="scientific">Centaurea solstitialis</name>
    <name type="common">yellow star-thistle</name>
    <dbReference type="NCBI Taxonomy" id="347529"/>
    <lineage>
        <taxon>Eukaryota</taxon>
        <taxon>Viridiplantae</taxon>
        <taxon>Streptophyta</taxon>
        <taxon>Embryophyta</taxon>
        <taxon>Tracheophyta</taxon>
        <taxon>Spermatophyta</taxon>
        <taxon>Magnoliopsida</taxon>
        <taxon>eudicotyledons</taxon>
        <taxon>Gunneridae</taxon>
        <taxon>Pentapetalae</taxon>
        <taxon>asterids</taxon>
        <taxon>campanulids</taxon>
        <taxon>Asterales</taxon>
        <taxon>Asteraceae</taxon>
        <taxon>Carduoideae</taxon>
        <taxon>Cardueae</taxon>
        <taxon>Centaureinae</taxon>
        <taxon>Centaurea</taxon>
    </lineage>
</organism>
<name>A0AA38W9D8_9ASTR</name>
<evidence type="ECO:0000256" key="2">
    <source>
        <dbReference type="SAM" id="MobiDB-lite"/>
    </source>
</evidence>
<dbReference type="InterPro" id="IPR013103">
    <property type="entry name" value="RVT_2"/>
</dbReference>
<accession>A0AA38W9D8</accession>
<feature type="domain" description="Integrase catalytic" evidence="3">
    <location>
        <begin position="356"/>
        <end position="549"/>
    </location>
</feature>
<dbReference type="InterPro" id="IPR036397">
    <property type="entry name" value="RNaseH_sf"/>
</dbReference>
<dbReference type="Pfam" id="PF25597">
    <property type="entry name" value="SH3_retrovirus"/>
    <property type="match status" value="1"/>
</dbReference>
<dbReference type="GO" id="GO:0004190">
    <property type="term" value="F:aspartic-type endopeptidase activity"/>
    <property type="evidence" value="ECO:0007669"/>
    <property type="project" value="UniProtKB-KW"/>
</dbReference>
<dbReference type="InterPro" id="IPR025724">
    <property type="entry name" value="GAG-pre-integrase_dom"/>
</dbReference>
<dbReference type="InterPro" id="IPR012337">
    <property type="entry name" value="RNaseH-like_sf"/>
</dbReference>